<keyword evidence="2" id="KW-0732">Signal</keyword>
<evidence type="ECO:0000256" key="1">
    <source>
        <dbReference type="SAM" id="MobiDB-lite"/>
    </source>
</evidence>
<dbReference type="InterPro" id="IPR001375">
    <property type="entry name" value="Peptidase_S9_cat"/>
</dbReference>
<feature type="signal peptide" evidence="2">
    <location>
        <begin position="1"/>
        <end position="19"/>
    </location>
</feature>
<evidence type="ECO:0000313" key="6">
    <source>
        <dbReference type="Proteomes" id="UP000006322"/>
    </source>
</evidence>
<dbReference type="RefSeq" id="WP_007105601.1">
    <property type="nucleotide sequence ID" value="NZ_BAER01000074.1"/>
</dbReference>
<reference evidence="6" key="1">
    <citation type="journal article" date="2014" name="Environ. Microbiol.">
        <title>Comparative genomics of the marine bacterial genus Glaciecola reveals the high degree of genomic diversity and genomic characteristic for cold adaptation.</title>
        <authorList>
            <person name="Qin Q.L."/>
            <person name="Xie B.B."/>
            <person name="Yu Y."/>
            <person name="Shu Y.L."/>
            <person name="Rong J.C."/>
            <person name="Zhang Y.J."/>
            <person name="Zhao D.L."/>
            <person name="Chen X.L."/>
            <person name="Zhang X.Y."/>
            <person name="Chen B."/>
            <person name="Zhou B.C."/>
            <person name="Zhang Y.Z."/>
        </authorList>
    </citation>
    <scope>NUCLEOTIDE SEQUENCE [LARGE SCALE GENOMIC DNA]</scope>
    <source>
        <strain evidence="6">LMG 21857</strain>
    </source>
</reference>
<sequence>MYNYSKKLLVMLIASSLFACSATHTADLPHSANTNTNTNTNTGTSTSAKVDSKQAPISTITGDQISPAQATTLTLEQIMADPDWIGRQPLSSYWGDDSQTVFYQRKEQGSPLTHLWQLDTAQPKAPSAIDEASQVALNQLQRVSYDRRVSNPEQTKTAWVFEGNIFVKTLTGDAQQHVRQLTQDGASPRQLQFLQDGRLAYQQGDGLFSIDLQTGFSQKLVSWQFAEAPKGVDEPADYIAEQQIALIDYVAKKRHDQKLRFEQQQALQKQNASVAPSPFYFNKNDEKVESSLSPDGKWLLIATTKSQKDRSDEDLMPAYIGDDGRIERKDVRQRVADAKPVNHDLWLLDLTEHKKYPLSYQSLPGYNEDVLATVKRENAKAKGKTYQSNRLPRDITLMSDWYWSQGAIQWHSDAGQVAVMLEAWDNKDRWLATVDLQQHTLVNQHRLHDDAWVNYQFNSFGWFNHSEQLYYLSEESGYAQLYKKPLSGKASALTSGQFEVDDLTLTQNDDYLYFKANQKHPGIYEIYRVNVSNGEIEALTDLNGMTDYALSPDESKLLLTHSSVTMPPELYLQDATPGAQVTRLTHTISAEFLAMPLVAPDIVPVKSSNTLQPIFSRVYMPTDNKTDNGQKRRAVIFNHGAGYLQNSHLGWSGYFREFMFHSMLAQQGYVVMDMDYRASAGYGRDWRTAIYRHMGKPEIDDLRDGVNWLVENANVDRQRIGTYGGSYGGFMTFMALFTQPDLFQSGAALRPVTDWAHYNRGYTANILNMPDVDPIAYERSSPLYFAEGLEKPLLINAPMVDSNVFFQDTVRLVQRLIELEKENFETAIYPVESHGFVQPSSWLDEYRRIYKLFETTL</sequence>
<dbReference type="InterPro" id="IPR029058">
    <property type="entry name" value="AB_hydrolase_fold"/>
</dbReference>
<accession>K6YMD2</accession>
<dbReference type="PANTHER" id="PTHR11731:SF193">
    <property type="entry name" value="DIPEPTIDYL PEPTIDASE 9"/>
    <property type="match status" value="1"/>
</dbReference>
<dbReference type="InterPro" id="IPR050278">
    <property type="entry name" value="Serine_Prot_S9B/DPPIV"/>
</dbReference>
<dbReference type="Gene3D" id="2.140.10.30">
    <property type="entry name" value="Dipeptidylpeptidase IV, N-terminal domain"/>
    <property type="match status" value="2"/>
</dbReference>
<dbReference type="Pfam" id="PF00930">
    <property type="entry name" value="DPPIV_N"/>
    <property type="match status" value="1"/>
</dbReference>
<feature type="compositionally biased region" description="Low complexity" evidence="1">
    <location>
        <begin position="33"/>
        <end position="47"/>
    </location>
</feature>
<dbReference type="SUPFAM" id="SSF53474">
    <property type="entry name" value="alpha/beta-Hydrolases"/>
    <property type="match status" value="1"/>
</dbReference>
<dbReference type="Pfam" id="PF00326">
    <property type="entry name" value="Peptidase_S9"/>
    <property type="match status" value="1"/>
</dbReference>
<evidence type="ECO:0000259" key="4">
    <source>
        <dbReference type="Pfam" id="PF00930"/>
    </source>
</evidence>
<dbReference type="Proteomes" id="UP000006322">
    <property type="component" value="Unassembled WGS sequence"/>
</dbReference>
<evidence type="ECO:0000313" key="5">
    <source>
        <dbReference type="EMBL" id="GAC33834.1"/>
    </source>
</evidence>
<dbReference type="InterPro" id="IPR002469">
    <property type="entry name" value="Peptidase_S9B_N"/>
</dbReference>
<dbReference type="OrthoDB" id="1094230at2"/>
<dbReference type="Gene3D" id="3.40.50.1820">
    <property type="entry name" value="alpha/beta hydrolase"/>
    <property type="match status" value="1"/>
</dbReference>
<proteinExistence type="predicted"/>
<dbReference type="GO" id="GO:0008239">
    <property type="term" value="F:dipeptidyl-peptidase activity"/>
    <property type="evidence" value="ECO:0007669"/>
    <property type="project" value="TreeGrafter"/>
</dbReference>
<protein>
    <submittedName>
        <fullName evidence="5">Dipeptidyl peptidase IV</fullName>
    </submittedName>
</protein>
<dbReference type="PROSITE" id="PS51257">
    <property type="entry name" value="PROKAR_LIPOPROTEIN"/>
    <property type="match status" value="1"/>
</dbReference>
<dbReference type="EMBL" id="BAER01000074">
    <property type="protein sequence ID" value="GAC33834.1"/>
    <property type="molecule type" value="Genomic_DNA"/>
</dbReference>
<comment type="caution">
    <text evidence="5">The sequence shown here is derived from an EMBL/GenBank/DDBJ whole genome shotgun (WGS) entry which is preliminary data.</text>
</comment>
<dbReference type="STRING" id="1129793.GPLA_2941"/>
<name>K6YMD2_9ALTE</name>
<organism evidence="5 6">
    <name type="scientific">Paraglaciecola polaris LMG 21857</name>
    <dbReference type="NCBI Taxonomy" id="1129793"/>
    <lineage>
        <taxon>Bacteria</taxon>
        <taxon>Pseudomonadati</taxon>
        <taxon>Pseudomonadota</taxon>
        <taxon>Gammaproteobacteria</taxon>
        <taxon>Alteromonadales</taxon>
        <taxon>Alteromonadaceae</taxon>
        <taxon>Paraglaciecola</taxon>
    </lineage>
</organism>
<evidence type="ECO:0000256" key="2">
    <source>
        <dbReference type="SAM" id="SignalP"/>
    </source>
</evidence>
<dbReference type="AlphaFoldDB" id="K6YMD2"/>
<feature type="domain" description="Peptidase S9 prolyl oligopeptidase catalytic" evidence="3">
    <location>
        <begin position="662"/>
        <end position="856"/>
    </location>
</feature>
<dbReference type="SUPFAM" id="SSF82171">
    <property type="entry name" value="DPP6 N-terminal domain-like"/>
    <property type="match status" value="1"/>
</dbReference>
<dbReference type="GO" id="GO:0008236">
    <property type="term" value="F:serine-type peptidase activity"/>
    <property type="evidence" value="ECO:0007669"/>
    <property type="project" value="InterPro"/>
</dbReference>
<feature type="region of interest" description="Disordered" evidence="1">
    <location>
        <begin position="28"/>
        <end position="54"/>
    </location>
</feature>
<feature type="domain" description="Dipeptidylpeptidase IV N-terminal" evidence="4">
    <location>
        <begin position="407"/>
        <end position="568"/>
    </location>
</feature>
<gene>
    <name evidence="5" type="ORF">GPLA_2941</name>
</gene>
<feature type="chain" id="PRO_5003901255" evidence="2">
    <location>
        <begin position="20"/>
        <end position="857"/>
    </location>
</feature>
<dbReference type="PANTHER" id="PTHR11731">
    <property type="entry name" value="PROTEASE FAMILY S9B,C DIPEPTIDYL-PEPTIDASE IV-RELATED"/>
    <property type="match status" value="1"/>
</dbReference>
<evidence type="ECO:0000259" key="3">
    <source>
        <dbReference type="Pfam" id="PF00326"/>
    </source>
</evidence>
<keyword evidence="6" id="KW-1185">Reference proteome</keyword>
<dbReference type="GO" id="GO:0006508">
    <property type="term" value="P:proteolysis"/>
    <property type="evidence" value="ECO:0007669"/>
    <property type="project" value="InterPro"/>
</dbReference>